<keyword evidence="2" id="KW-1185">Reference proteome</keyword>
<evidence type="ECO:0000313" key="1">
    <source>
        <dbReference type="EMBL" id="MEJ2905572.1"/>
    </source>
</evidence>
<accession>A0ABU8NTJ8</accession>
<evidence type="ECO:0008006" key="3">
    <source>
        <dbReference type="Google" id="ProtNLM"/>
    </source>
</evidence>
<proteinExistence type="predicted"/>
<sequence>MKTQLQLAIYGGLALCMLNFKGKAQTTQIKPTLFEGVVVLSYIDHGAAINCTGPAIKYTSKPFSLLIGLLPSLKIKEDKSPGNAPKNAIIIPSLGCGVTAIYKHIALQMPMLYTAKTSTKDGKWNVGVGLGYKF</sequence>
<evidence type="ECO:0000313" key="2">
    <source>
        <dbReference type="Proteomes" id="UP001378956"/>
    </source>
</evidence>
<reference evidence="1 2" key="1">
    <citation type="submission" date="2024-03" db="EMBL/GenBank/DDBJ databases">
        <title>Sequence of Lycoming College Course Isolates.</title>
        <authorList>
            <person name="Plotts O."/>
            <person name="Newman J."/>
        </authorList>
    </citation>
    <scope>NUCLEOTIDE SEQUENCE [LARGE SCALE GENOMIC DNA]</scope>
    <source>
        <strain evidence="1 2">CJB-3</strain>
    </source>
</reference>
<protein>
    <recommendedName>
        <fullName evidence="3">Outer membrane protein</fullName>
    </recommendedName>
</protein>
<comment type="caution">
    <text evidence="1">The sequence shown here is derived from an EMBL/GenBank/DDBJ whole genome shotgun (WGS) entry which is preliminary data.</text>
</comment>
<name>A0ABU8NTJ8_9SPHI</name>
<dbReference type="EMBL" id="JBBEUB010000013">
    <property type="protein sequence ID" value="MEJ2905572.1"/>
    <property type="molecule type" value="Genomic_DNA"/>
</dbReference>
<gene>
    <name evidence="1" type="ORF">WAE58_24220</name>
</gene>
<dbReference type="RefSeq" id="WP_246269497.1">
    <property type="nucleotide sequence ID" value="NZ_CBFGNQ010000029.1"/>
</dbReference>
<dbReference type="Proteomes" id="UP001378956">
    <property type="component" value="Unassembled WGS sequence"/>
</dbReference>
<organism evidence="1 2">
    <name type="scientific">Pedobacter panaciterrae</name>
    <dbReference type="NCBI Taxonomy" id="363849"/>
    <lineage>
        <taxon>Bacteria</taxon>
        <taxon>Pseudomonadati</taxon>
        <taxon>Bacteroidota</taxon>
        <taxon>Sphingobacteriia</taxon>
        <taxon>Sphingobacteriales</taxon>
        <taxon>Sphingobacteriaceae</taxon>
        <taxon>Pedobacter</taxon>
    </lineage>
</organism>